<name>A0A0R1RM57_9LACO</name>
<dbReference type="GO" id="GO:0005886">
    <property type="term" value="C:plasma membrane"/>
    <property type="evidence" value="ECO:0007669"/>
    <property type="project" value="UniProtKB-SubCell"/>
</dbReference>
<evidence type="ECO:0000256" key="7">
    <source>
        <dbReference type="ARBA" id="ARBA00023136"/>
    </source>
</evidence>
<feature type="transmembrane region" description="Helical" evidence="8">
    <location>
        <begin position="114"/>
        <end position="135"/>
    </location>
</feature>
<dbReference type="InterPro" id="IPR010651">
    <property type="entry name" value="Sugar_transport"/>
</dbReference>
<evidence type="ECO:0000256" key="1">
    <source>
        <dbReference type="ARBA" id="ARBA00004651"/>
    </source>
</evidence>
<feature type="transmembrane region" description="Helical" evidence="8">
    <location>
        <begin position="31"/>
        <end position="49"/>
    </location>
</feature>
<dbReference type="CDD" id="cd23110">
    <property type="entry name" value="GRP"/>
    <property type="match status" value="1"/>
</dbReference>
<evidence type="ECO:0000256" key="4">
    <source>
        <dbReference type="ARBA" id="ARBA00022597"/>
    </source>
</evidence>
<comment type="caution">
    <text evidence="9">The sequence shown here is derived from an EMBL/GenBank/DDBJ whole genome shotgun (WGS) entry which is preliminary data.</text>
</comment>
<dbReference type="AlphaFoldDB" id="A0A0R1RM57"/>
<dbReference type="GO" id="GO:0015144">
    <property type="term" value="F:carbohydrate transmembrane transporter activity"/>
    <property type="evidence" value="ECO:0007669"/>
    <property type="project" value="InterPro"/>
</dbReference>
<reference evidence="9 10" key="1">
    <citation type="journal article" date="2015" name="Genome Announc.">
        <title>Expanding the biotechnology potential of lactobacilli through comparative genomics of 213 strains and associated genera.</title>
        <authorList>
            <person name="Sun Z."/>
            <person name="Harris H.M."/>
            <person name="McCann A."/>
            <person name="Guo C."/>
            <person name="Argimon S."/>
            <person name="Zhang W."/>
            <person name="Yang X."/>
            <person name="Jeffery I.B."/>
            <person name="Cooney J.C."/>
            <person name="Kagawa T.F."/>
            <person name="Liu W."/>
            <person name="Song Y."/>
            <person name="Salvetti E."/>
            <person name="Wrobel A."/>
            <person name="Rasinkangas P."/>
            <person name="Parkhill J."/>
            <person name="Rea M.C."/>
            <person name="O'Sullivan O."/>
            <person name="Ritari J."/>
            <person name="Douillard F.P."/>
            <person name="Paul Ross R."/>
            <person name="Yang R."/>
            <person name="Briner A.E."/>
            <person name="Felis G.E."/>
            <person name="de Vos W.M."/>
            <person name="Barrangou R."/>
            <person name="Klaenhammer T.R."/>
            <person name="Caufield P.W."/>
            <person name="Cui Y."/>
            <person name="Zhang H."/>
            <person name="O'Toole P.W."/>
        </authorList>
    </citation>
    <scope>NUCLEOTIDE SEQUENCE [LARGE SCALE GENOMIC DNA]</scope>
    <source>
        <strain evidence="9 10">DSM 15707</strain>
    </source>
</reference>
<dbReference type="RefSeq" id="WP_057889308.1">
    <property type="nucleotide sequence ID" value="NZ_AZFE01000003.1"/>
</dbReference>
<dbReference type="EMBL" id="AZFE01000003">
    <property type="protein sequence ID" value="KRL57884.1"/>
    <property type="molecule type" value="Genomic_DNA"/>
</dbReference>
<evidence type="ECO:0000256" key="2">
    <source>
        <dbReference type="ARBA" id="ARBA00006117"/>
    </source>
</evidence>
<comment type="similarity">
    <text evidence="2">Belongs to the GRP transporter (TC 2.A.7.5) family.</text>
</comment>
<dbReference type="KEGG" id="lol:LACOL_1336"/>
<dbReference type="SUPFAM" id="SSF103481">
    <property type="entry name" value="Multidrug resistance efflux transporter EmrE"/>
    <property type="match status" value="1"/>
</dbReference>
<dbReference type="Pfam" id="PF06800">
    <property type="entry name" value="Sugar_transport"/>
    <property type="match status" value="1"/>
</dbReference>
<feature type="transmembrane region" description="Helical" evidence="8">
    <location>
        <begin position="241"/>
        <end position="262"/>
    </location>
</feature>
<feature type="transmembrane region" description="Helical" evidence="8">
    <location>
        <begin position="156"/>
        <end position="177"/>
    </location>
</feature>
<feature type="transmembrane region" description="Helical" evidence="8">
    <location>
        <begin position="271"/>
        <end position="291"/>
    </location>
</feature>
<accession>A0A0R1RM57</accession>
<dbReference type="PANTHER" id="PTHR16119">
    <property type="entry name" value="TRANSMEMBRANE PROTEIN 144"/>
    <property type="match status" value="1"/>
</dbReference>
<evidence type="ECO:0008006" key="11">
    <source>
        <dbReference type="Google" id="ProtNLM"/>
    </source>
</evidence>
<feature type="transmembrane region" description="Helical" evidence="8">
    <location>
        <begin position="183"/>
        <end position="202"/>
    </location>
</feature>
<dbReference type="STRING" id="1423778.FC70_GL000357"/>
<keyword evidence="5 8" id="KW-0812">Transmembrane</keyword>
<evidence type="ECO:0000256" key="6">
    <source>
        <dbReference type="ARBA" id="ARBA00022989"/>
    </source>
</evidence>
<gene>
    <name evidence="9" type="ORF">FC70_GL000357</name>
</gene>
<proteinExistence type="inferred from homology"/>
<organism evidence="9 10">
    <name type="scientific">Paucilactobacillus oligofermentans DSM 15707 = LMG 22743</name>
    <dbReference type="NCBI Taxonomy" id="1423778"/>
    <lineage>
        <taxon>Bacteria</taxon>
        <taxon>Bacillati</taxon>
        <taxon>Bacillota</taxon>
        <taxon>Bacilli</taxon>
        <taxon>Lactobacillales</taxon>
        <taxon>Lactobacillaceae</taxon>
        <taxon>Paucilactobacillus</taxon>
    </lineage>
</organism>
<keyword evidence="3" id="KW-0813">Transport</keyword>
<keyword evidence="10" id="KW-1185">Reference proteome</keyword>
<keyword evidence="4" id="KW-0762">Sugar transport</keyword>
<dbReference type="Proteomes" id="UP000051697">
    <property type="component" value="Unassembled WGS sequence"/>
</dbReference>
<dbReference type="OrthoDB" id="1452595at2"/>
<keyword evidence="7 8" id="KW-0472">Membrane</keyword>
<feature type="transmembrane region" description="Helical" evidence="8">
    <location>
        <begin position="214"/>
        <end position="235"/>
    </location>
</feature>
<dbReference type="PATRIC" id="fig|1423778.4.peg.376"/>
<evidence type="ECO:0000313" key="10">
    <source>
        <dbReference type="Proteomes" id="UP000051697"/>
    </source>
</evidence>
<evidence type="ECO:0000313" key="9">
    <source>
        <dbReference type="EMBL" id="KRL57884.1"/>
    </source>
</evidence>
<comment type="subcellular location">
    <subcellularLocation>
        <location evidence="1">Cell membrane</location>
        <topology evidence="1">Multi-pass membrane protein</topology>
    </subcellularLocation>
</comment>
<evidence type="ECO:0000256" key="8">
    <source>
        <dbReference type="SAM" id="Phobius"/>
    </source>
</evidence>
<dbReference type="InterPro" id="IPR037185">
    <property type="entry name" value="EmrE-like"/>
</dbReference>
<sequence>MFIALALIPALAWGSVGLISGKLGGTAIQQTLGMTAGAVLFGIFTIVVYHPTLTGRVWISGLMSGLFWAVGQSQQFTSMKAIGISKTVPISTGLQLAGNALAGVLLFHEWKTTHMITVGTIAVVVLIAGATITSLRDRRASAIGVTSSQPNDVSTGTRAIIFSTLGYVMYTIIVNYANVDAKAVVFPQAIGMFAGAIIFAMYKKSAKDITAPVSYKNVLTGLVWGVGNLFMFISIPHVGLAISYSLAQSGIVISTFGSIWFLGEKKTSKEMVYVVIGSVLVIVGSVLLGMLK</sequence>
<dbReference type="PANTHER" id="PTHR16119:SF17">
    <property type="entry name" value="TRANSMEMBRANE PROTEIN 144"/>
    <property type="match status" value="1"/>
</dbReference>
<evidence type="ECO:0000256" key="5">
    <source>
        <dbReference type="ARBA" id="ARBA00022692"/>
    </source>
</evidence>
<keyword evidence="6 8" id="KW-1133">Transmembrane helix</keyword>
<evidence type="ECO:0000256" key="3">
    <source>
        <dbReference type="ARBA" id="ARBA00022448"/>
    </source>
</evidence>
<protein>
    <recommendedName>
        <fullName evidence="11">Glucose uptake permease</fullName>
    </recommendedName>
</protein>